<comment type="caution">
    <text evidence="1">The sequence shown here is derived from an EMBL/GenBank/DDBJ whole genome shotgun (WGS) entry which is preliminary data.</text>
</comment>
<gene>
    <name evidence="1" type="ORF">L3X38_000161</name>
</gene>
<proteinExistence type="predicted"/>
<evidence type="ECO:0000313" key="1">
    <source>
        <dbReference type="EMBL" id="KAI5311435.1"/>
    </source>
</evidence>
<geneLocation type="mitochondrion" evidence="1"/>
<accession>A0AAD4UQT9</accession>
<keyword evidence="1" id="KW-0496">Mitochondrion</keyword>
<evidence type="ECO:0000313" key="2">
    <source>
        <dbReference type="Proteomes" id="UP001054821"/>
    </source>
</evidence>
<reference evidence="1 2" key="1">
    <citation type="journal article" date="2022" name="G3 (Bethesda)">
        <title>Whole-genome sequence and methylome profiling of the almond [Prunus dulcis (Mill.) D.A. Webb] cultivar 'Nonpareil'.</title>
        <authorList>
            <person name="D'Amico-Willman K.M."/>
            <person name="Ouma W.Z."/>
            <person name="Meulia T."/>
            <person name="Sideli G.M."/>
            <person name="Gradziel T.M."/>
            <person name="Fresnedo-Ramirez J."/>
        </authorList>
    </citation>
    <scope>NUCLEOTIDE SEQUENCE [LARGE SCALE GENOMIC DNA]</scope>
    <source>
        <strain evidence="1">Clone GOH B32 T37-40</strain>
    </source>
</reference>
<keyword evidence="2" id="KW-1185">Reference proteome</keyword>
<dbReference type="EMBL" id="JAJFAZ020000010">
    <property type="protein sequence ID" value="KAI5311435.1"/>
    <property type="molecule type" value="Genomic_DNA"/>
</dbReference>
<organism evidence="1 2">
    <name type="scientific">Prunus dulcis</name>
    <name type="common">Almond</name>
    <name type="synonym">Amygdalus dulcis</name>
    <dbReference type="NCBI Taxonomy" id="3755"/>
    <lineage>
        <taxon>Eukaryota</taxon>
        <taxon>Viridiplantae</taxon>
        <taxon>Streptophyta</taxon>
        <taxon>Embryophyta</taxon>
        <taxon>Tracheophyta</taxon>
        <taxon>Spermatophyta</taxon>
        <taxon>Magnoliopsida</taxon>
        <taxon>eudicotyledons</taxon>
        <taxon>Gunneridae</taxon>
        <taxon>Pentapetalae</taxon>
        <taxon>rosids</taxon>
        <taxon>fabids</taxon>
        <taxon>Rosales</taxon>
        <taxon>Rosaceae</taxon>
        <taxon>Amygdaloideae</taxon>
        <taxon>Amygdaleae</taxon>
        <taxon>Prunus</taxon>
    </lineage>
</organism>
<sequence>MVFTGWDPRSRRYATISFYTCLPPLKALGAATITASVVIAPTCHYATSAAGTGTASASAKERISGSLDLPNGFRYAYTVSLYTHDSGSQVIDDSTIGGRWKTRLSESLPGWH</sequence>
<dbReference type="Proteomes" id="UP001054821">
    <property type="component" value="Mitochondrion MT"/>
</dbReference>
<protein>
    <submittedName>
        <fullName evidence="1">Uncharacterized protein</fullName>
    </submittedName>
</protein>
<dbReference type="AlphaFoldDB" id="A0AAD4UQT9"/>
<name>A0AAD4UQT9_PRUDU</name>